<dbReference type="SUPFAM" id="SSF111369">
    <property type="entry name" value="HlyD-like secretion proteins"/>
    <property type="match status" value="1"/>
</dbReference>
<gene>
    <name evidence="6" type="ORF">C8D98_0833</name>
</gene>
<dbReference type="InterPro" id="IPR058792">
    <property type="entry name" value="Beta-barrel_RND_2"/>
</dbReference>
<dbReference type="Pfam" id="PF25954">
    <property type="entry name" value="Beta-barrel_RND_2"/>
    <property type="match status" value="1"/>
</dbReference>
<evidence type="ECO:0000313" key="7">
    <source>
        <dbReference type="Proteomes" id="UP000294614"/>
    </source>
</evidence>
<keyword evidence="7" id="KW-1185">Reference proteome</keyword>
<dbReference type="Proteomes" id="UP000294614">
    <property type="component" value="Unassembled WGS sequence"/>
</dbReference>
<sequence length="369" mass="39490">MSGDKRISSGWKNPGLVKTILGAVAVAAACAAFFFPGAKVQGEQKDAQKSAEKKQPAAVETASPSYREIRDTLTAVGTLLSNESVVITSERAGKITGIFFGEGQDVKAGQVLVRLDDSTLKAELDKAETDRALNEANFRRADELSRVDAVSKQDRDSAYADWQRSEAAVRLAKAELDKTAIKAPFSGTAGLRQVSAGHYIQPGGAIVNLEDISKLKIQFNIPQTEAPKIKPSQRFTLKTDAYPDREFSGRIYAIDPAIDTASRSLTVRGLVDNSGRFLRPGQFVQLTIASGAPEKAMVIPESAIMTSASGKSVMLDVDGKARPAAVTTGRRTAGWVEIVSGLKGNEKVVVKGQDRLRPDAEIKAADKSN</sequence>
<dbReference type="Pfam" id="PF25917">
    <property type="entry name" value="BSH_RND"/>
    <property type="match status" value="1"/>
</dbReference>
<dbReference type="OrthoDB" id="9806939at2"/>
<feature type="domain" description="Multidrug resistance protein MdtA-like alpha-helical hairpin" evidence="2">
    <location>
        <begin position="119"/>
        <end position="179"/>
    </location>
</feature>
<feature type="domain" description="CusB-like beta-barrel" evidence="4">
    <location>
        <begin position="217"/>
        <end position="290"/>
    </location>
</feature>
<dbReference type="GO" id="GO:1990281">
    <property type="term" value="C:efflux pump complex"/>
    <property type="evidence" value="ECO:0007669"/>
    <property type="project" value="TreeGrafter"/>
</dbReference>
<evidence type="ECO:0000259" key="3">
    <source>
        <dbReference type="Pfam" id="PF25917"/>
    </source>
</evidence>
<dbReference type="InterPro" id="IPR058637">
    <property type="entry name" value="YknX-like_C"/>
</dbReference>
<dbReference type="Pfam" id="PF25876">
    <property type="entry name" value="HH_MFP_RND"/>
    <property type="match status" value="1"/>
</dbReference>
<comment type="similarity">
    <text evidence="1">Belongs to the membrane fusion protein (MFP) (TC 8.A.1) family.</text>
</comment>
<dbReference type="PANTHER" id="PTHR30469:SF11">
    <property type="entry name" value="BLL4320 PROTEIN"/>
    <property type="match status" value="1"/>
</dbReference>
<protein>
    <submittedName>
        <fullName evidence="6">Membrane fusion protein (Multidrug efflux system)</fullName>
    </submittedName>
</protein>
<dbReference type="Gene3D" id="1.10.287.470">
    <property type="entry name" value="Helix hairpin bin"/>
    <property type="match status" value="1"/>
</dbReference>
<dbReference type="RefSeq" id="WP_132872281.1">
    <property type="nucleotide sequence ID" value="NZ_SMGG01000003.1"/>
</dbReference>
<dbReference type="FunFam" id="2.40.30.170:FF:000010">
    <property type="entry name" value="Efflux RND transporter periplasmic adaptor subunit"/>
    <property type="match status" value="1"/>
</dbReference>
<evidence type="ECO:0000259" key="2">
    <source>
        <dbReference type="Pfam" id="PF25876"/>
    </source>
</evidence>
<dbReference type="InterPro" id="IPR058624">
    <property type="entry name" value="MdtA-like_HH"/>
</dbReference>
<evidence type="ECO:0000256" key="1">
    <source>
        <dbReference type="ARBA" id="ARBA00009477"/>
    </source>
</evidence>
<dbReference type="Pfam" id="PF25989">
    <property type="entry name" value="YknX_C"/>
    <property type="match status" value="1"/>
</dbReference>
<dbReference type="PANTHER" id="PTHR30469">
    <property type="entry name" value="MULTIDRUG RESISTANCE PROTEIN MDTA"/>
    <property type="match status" value="1"/>
</dbReference>
<dbReference type="PROSITE" id="PS51257">
    <property type="entry name" value="PROKAR_LIPOPROTEIN"/>
    <property type="match status" value="1"/>
</dbReference>
<organism evidence="6 7">
    <name type="scientific">Seleniivibrio woodruffii</name>
    <dbReference type="NCBI Taxonomy" id="1078050"/>
    <lineage>
        <taxon>Bacteria</taxon>
        <taxon>Pseudomonadati</taxon>
        <taxon>Deferribacterota</taxon>
        <taxon>Deferribacteres</taxon>
        <taxon>Deferribacterales</taxon>
        <taxon>Geovibrionaceae</taxon>
        <taxon>Seleniivibrio</taxon>
    </lineage>
</organism>
<dbReference type="NCBIfam" id="TIGR01730">
    <property type="entry name" value="RND_mfp"/>
    <property type="match status" value="1"/>
</dbReference>
<feature type="domain" description="Multidrug resistance protein MdtA-like barrel-sandwich hybrid" evidence="3">
    <location>
        <begin position="84"/>
        <end position="204"/>
    </location>
</feature>
<dbReference type="Gene3D" id="2.40.50.100">
    <property type="match status" value="1"/>
</dbReference>
<dbReference type="InterPro" id="IPR006143">
    <property type="entry name" value="RND_pump_MFP"/>
</dbReference>
<name>A0A4R1KE15_9BACT</name>
<dbReference type="Gene3D" id="2.40.30.170">
    <property type="match status" value="1"/>
</dbReference>
<comment type="caution">
    <text evidence="6">The sequence shown here is derived from an EMBL/GenBank/DDBJ whole genome shotgun (WGS) entry which is preliminary data.</text>
</comment>
<dbReference type="Gene3D" id="2.40.420.20">
    <property type="match status" value="1"/>
</dbReference>
<accession>A0A4R1KE15</accession>
<evidence type="ECO:0000259" key="5">
    <source>
        <dbReference type="Pfam" id="PF25989"/>
    </source>
</evidence>
<dbReference type="EMBL" id="SMGG01000003">
    <property type="protein sequence ID" value="TCK62310.1"/>
    <property type="molecule type" value="Genomic_DNA"/>
</dbReference>
<reference evidence="6 7" key="1">
    <citation type="submission" date="2019-03" db="EMBL/GenBank/DDBJ databases">
        <title>Genomic Encyclopedia of Type Strains, Phase IV (KMG-IV): sequencing the most valuable type-strain genomes for metagenomic binning, comparative biology and taxonomic classification.</title>
        <authorList>
            <person name="Goeker M."/>
        </authorList>
    </citation>
    <scope>NUCLEOTIDE SEQUENCE [LARGE SCALE GENOMIC DNA]</scope>
    <source>
        <strain evidence="6 7">DSM 24984</strain>
    </source>
</reference>
<evidence type="ECO:0000259" key="4">
    <source>
        <dbReference type="Pfam" id="PF25954"/>
    </source>
</evidence>
<dbReference type="AlphaFoldDB" id="A0A4R1KE15"/>
<proteinExistence type="inferred from homology"/>
<dbReference type="GO" id="GO:0015562">
    <property type="term" value="F:efflux transmembrane transporter activity"/>
    <property type="evidence" value="ECO:0007669"/>
    <property type="project" value="TreeGrafter"/>
</dbReference>
<dbReference type="InterPro" id="IPR058625">
    <property type="entry name" value="MdtA-like_BSH"/>
</dbReference>
<evidence type="ECO:0000313" key="6">
    <source>
        <dbReference type="EMBL" id="TCK62310.1"/>
    </source>
</evidence>
<feature type="domain" description="YknX-like C-terminal permuted SH3-like" evidence="5">
    <location>
        <begin position="297"/>
        <end position="362"/>
    </location>
</feature>